<dbReference type="CDD" id="cd00130">
    <property type="entry name" value="PAS"/>
    <property type="match status" value="1"/>
</dbReference>
<dbReference type="PANTHER" id="PTHR43065:SF10">
    <property type="entry name" value="PEROXIDE STRESS-ACTIVATED HISTIDINE KINASE MAK3"/>
    <property type="match status" value="1"/>
</dbReference>
<dbReference type="CDD" id="cd00082">
    <property type="entry name" value="HisKA"/>
    <property type="match status" value="1"/>
</dbReference>
<dbReference type="GO" id="GO:0000155">
    <property type="term" value="F:phosphorelay sensor kinase activity"/>
    <property type="evidence" value="ECO:0007669"/>
    <property type="project" value="InterPro"/>
</dbReference>
<dbReference type="Gene3D" id="1.10.287.130">
    <property type="match status" value="1"/>
</dbReference>
<dbReference type="AlphaFoldDB" id="A0A443IZM7"/>
<dbReference type="Gene3D" id="6.10.340.10">
    <property type="match status" value="1"/>
</dbReference>
<keyword evidence="9" id="KW-1133">Transmembrane helix</keyword>
<feature type="transmembrane region" description="Helical" evidence="9">
    <location>
        <begin position="12"/>
        <end position="35"/>
    </location>
</feature>
<dbReference type="InterPro" id="IPR000014">
    <property type="entry name" value="PAS"/>
</dbReference>
<dbReference type="Pfam" id="PF00989">
    <property type="entry name" value="PAS"/>
    <property type="match status" value="1"/>
</dbReference>
<dbReference type="GO" id="GO:0005524">
    <property type="term" value="F:ATP binding"/>
    <property type="evidence" value="ECO:0007669"/>
    <property type="project" value="UniProtKB-KW"/>
</dbReference>
<dbReference type="PROSITE" id="PS50112">
    <property type="entry name" value="PAS"/>
    <property type="match status" value="1"/>
</dbReference>
<keyword evidence="3" id="KW-0597">Phosphoprotein</keyword>
<evidence type="ECO:0000256" key="5">
    <source>
        <dbReference type="ARBA" id="ARBA00022741"/>
    </source>
</evidence>
<protein>
    <recommendedName>
        <fullName evidence="2">histidine kinase</fullName>
        <ecNumber evidence="2">2.7.13.3</ecNumber>
    </recommendedName>
</protein>
<evidence type="ECO:0000259" key="12">
    <source>
        <dbReference type="PROSITE" id="PS50113"/>
    </source>
</evidence>
<dbReference type="PROSITE" id="PS50113">
    <property type="entry name" value="PAC"/>
    <property type="match status" value="1"/>
</dbReference>
<dbReference type="SUPFAM" id="SSF55785">
    <property type="entry name" value="PYP-like sensor domain (PAS domain)"/>
    <property type="match status" value="1"/>
</dbReference>
<dbReference type="EC" id="2.7.13.3" evidence="2"/>
<evidence type="ECO:0000256" key="9">
    <source>
        <dbReference type="SAM" id="Phobius"/>
    </source>
</evidence>
<dbReference type="SMART" id="SM00387">
    <property type="entry name" value="HATPase_c"/>
    <property type="match status" value="1"/>
</dbReference>
<keyword evidence="5" id="KW-0547">Nucleotide-binding</keyword>
<evidence type="ECO:0000256" key="6">
    <source>
        <dbReference type="ARBA" id="ARBA00022777"/>
    </source>
</evidence>
<dbReference type="InterPro" id="IPR036890">
    <property type="entry name" value="HATPase_C_sf"/>
</dbReference>
<evidence type="ECO:0000256" key="8">
    <source>
        <dbReference type="ARBA" id="ARBA00023012"/>
    </source>
</evidence>
<keyword evidence="8" id="KW-0902">Two-component regulatory system</keyword>
<name>A0A443IZM7_9BACI</name>
<evidence type="ECO:0000259" key="10">
    <source>
        <dbReference type="PROSITE" id="PS50109"/>
    </source>
</evidence>
<sequence>MTIFQSKLTKRYVTTVLVVILFVLSVLYIIVFNVMNNSVQSQMEYRDELFAKTLGAHMESVFQNVISDMRQISSIVETLDSDDTMIYQKEIETIISQDPLYLFVEVYKENEKSLRIPDIAFSGRIPISSTLERLSWSKTRYISNIITLPDGRKTVIVSYPTVSDDGEYLGSVIAYLNLNNLSDLLEKFGIGEGGINAMVDRNGAIIAHENKNYIGKSIKNHEVALYLKRERFGVWRGPIFNEEMVVSYRPLFLGEVGLIVGEPIKQAMAPAQSITQLLIKGFIIVFIIAVGLAIISAFKVVRPIKVLIKQAKDYKEDKQKVFHTVKTNDEIEELSIVLSEMAASLRKKEKNLHNILESIPYAIITTDIEGKITTFNTGAEKLMHYNRNEVVGKNITELPINNVSNLIILKTLQQGSAIEEIESHVIDKDRKVRDIRLYASLFTGEEHEDIRSIIVIRDVSELKKLEDYLKQSERLASLGQLTAGIAHEIKNPLSIIQASTEALRLELEDILQDKLVVHQLTDDILITTDRMNNILTDFLHLTKNGSEKRKNMIDLIGVTDELLNLLRKKMNDQNVILNVDYKVNRALVLGDRNGLIQVLLNVILNSLQAMETGGTINILLEDNDGHWQLSVSDTGEGISPTNIKWIFNPLYSTKNEGTGLGLSIAHEIIVQHNGRIWAESTLDEGTTIYITLPKVK</sequence>
<dbReference type="EMBL" id="QYTU02000005">
    <property type="protein sequence ID" value="RWR13651.1"/>
    <property type="molecule type" value="Genomic_DNA"/>
</dbReference>
<evidence type="ECO:0000256" key="1">
    <source>
        <dbReference type="ARBA" id="ARBA00000085"/>
    </source>
</evidence>
<proteinExistence type="predicted"/>
<dbReference type="SMART" id="SM00388">
    <property type="entry name" value="HisKA"/>
    <property type="match status" value="1"/>
</dbReference>
<keyword evidence="14" id="KW-1185">Reference proteome</keyword>
<dbReference type="PROSITE" id="PS50109">
    <property type="entry name" value="HIS_KIN"/>
    <property type="match status" value="1"/>
</dbReference>
<accession>A0A443IZM7</accession>
<dbReference type="PRINTS" id="PR00344">
    <property type="entry name" value="BCTRLSENSOR"/>
</dbReference>
<dbReference type="PANTHER" id="PTHR43065">
    <property type="entry name" value="SENSOR HISTIDINE KINASE"/>
    <property type="match status" value="1"/>
</dbReference>
<feature type="domain" description="PAC" evidence="12">
    <location>
        <begin position="419"/>
        <end position="471"/>
    </location>
</feature>
<dbReference type="SUPFAM" id="SSF55874">
    <property type="entry name" value="ATPase domain of HSP90 chaperone/DNA topoisomerase II/histidine kinase"/>
    <property type="match status" value="1"/>
</dbReference>
<evidence type="ECO:0000259" key="11">
    <source>
        <dbReference type="PROSITE" id="PS50112"/>
    </source>
</evidence>
<dbReference type="Proteomes" id="UP000273811">
    <property type="component" value="Unassembled WGS sequence"/>
</dbReference>
<dbReference type="InterPro" id="IPR003594">
    <property type="entry name" value="HATPase_dom"/>
</dbReference>
<keyword evidence="9" id="KW-0812">Transmembrane</keyword>
<reference evidence="13" key="1">
    <citation type="submission" date="2018-12" db="EMBL/GenBank/DDBJ databases">
        <authorList>
            <person name="Sun L."/>
            <person name="Chen Z."/>
        </authorList>
    </citation>
    <scope>NUCLEOTIDE SEQUENCE [LARGE SCALE GENOMIC DNA]</scope>
    <source>
        <strain evidence="13">DSM 16012</strain>
    </source>
</reference>
<dbReference type="InterPro" id="IPR035965">
    <property type="entry name" value="PAS-like_dom_sf"/>
</dbReference>
<evidence type="ECO:0000313" key="14">
    <source>
        <dbReference type="Proteomes" id="UP000273811"/>
    </source>
</evidence>
<dbReference type="InterPro" id="IPR000700">
    <property type="entry name" value="PAS-assoc_C"/>
</dbReference>
<feature type="domain" description="PAS" evidence="11">
    <location>
        <begin position="348"/>
        <end position="398"/>
    </location>
</feature>
<dbReference type="CDD" id="cd18774">
    <property type="entry name" value="PDC2_HK_sensor"/>
    <property type="match status" value="1"/>
</dbReference>
<dbReference type="Pfam" id="PF02518">
    <property type="entry name" value="HATPase_c"/>
    <property type="match status" value="1"/>
</dbReference>
<evidence type="ECO:0000256" key="3">
    <source>
        <dbReference type="ARBA" id="ARBA00022553"/>
    </source>
</evidence>
<gene>
    <name evidence="13" type="ORF">D4N35_004360</name>
</gene>
<keyword evidence="7" id="KW-0067">ATP-binding</keyword>
<dbReference type="InterPro" id="IPR003661">
    <property type="entry name" value="HisK_dim/P_dom"/>
</dbReference>
<dbReference type="InterPro" id="IPR004358">
    <property type="entry name" value="Sig_transdc_His_kin-like_C"/>
</dbReference>
<dbReference type="OrthoDB" id="9815750at2"/>
<feature type="transmembrane region" description="Helical" evidence="9">
    <location>
        <begin position="277"/>
        <end position="301"/>
    </location>
</feature>
<evidence type="ECO:0000313" key="13">
    <source>
        <dbReference type="EMBL" id="RWR13651.1"/>
    </source>
</evidence>
<dbReference type="InterPro" id="IPR013767">
    <property type="entry name" value="PAS_fold"/>
</dbReference>
<comment type="caution">
    <text evidence="13">The sequence shown here is derived from an EMBL/GenBank/DDBJ whole genome shotgun (WGS) entry which is preliminary data.</text>
</comment>
<dbReference type="Gene3D" id="3.30.565.10">
    <property type="entry name" value="Histidine kinase-like ATPase, C-terminal domain"/>
    <property type="match status" value="1"/>
</dbReference>
<evidence type="ECO:0000256" key="7">
    <source>
        <dbReference type="ARBA" id="ARBA00022840"/>
    </source>
</evidence>
<keyword evidence="9" id="KW-0472">Membrane</keyword>
<dbReference type="RefSeq" id="WP_120070557.1">
    <property type="nucleotide sequence ID" value="NZ_CP126113.1"/>
</dbReference>
<organism evidence="13 14">
    <name type="scientific">Siminovitchia fortis</name>
    <dbReference type="NCBI Taxonomy" id="254758"/>
    <lineage>
        <taxon>Bacteria</taxon>
        <taxon>Bacillati</taxon>
        <taxon>Bacillota</taxon>
        <taxon>Bacilli</taxon>
        <taxon>Bacillales</taxon>
        <taxon>Bacillaceae</taxon>
        <taxon>Siminovitchia</taxon>
    </lineage>
</organism>
<dbReference type="InterPro" id="IPR005467">
    <property type="entry name" value="His_kinase_dom"/>
</dbReference>
<dbReference type="InterPro" id="IPR036097">
    <property type="entry name" value="HisK_dim/P_sf"/>
</dbReference>
<dbReference type="SMART" id="SM00091">
    <property type="entry name" value="PAS"/>
    <property type="match status" value="1"/>
</dbReference>
<dbReference type="NCBIfam" id="TIGR00229">
    <property type="entry name" value="sensory_box"/>
    <property type="match status" value="1"/>
</dbReference>
<evidence type="ECO:0000256" key="2">
    <source>
        <dbReference type="ARBA" id="ARBA00012438"/>
    </source>
</evidence>
<dbReference type="SUPFAM" id="SSF47384">
    <property type="entry name" value="Homodimeric domain of signal transducing histidine kinase"/>
    <property type="match status" value="1"/>
</dbReference>
<comment type="catalytic activity">
    <reaction evidence="1">
        <text>ATP + protein L-histidine = ADP + protein N-phospho-L-histidine.</text>
        <dbReference type="EC" id="2.7.13.3"/>
    </reaction>
</comment>
<feature type="domain" description="Histidine kinase" evidence="10">
    <location>
        <begin position="484"/>
        <end position="696"/>
    </location>
</feature>
<evidence type="ECO:0000256" key="4">
    <source>
        <dbReference type="ARBA" id="ARBA00022679"/>
    </source>
</evidence>
<keyword evidence="4" id="KW-0808">Transferase</keyword>
<dbReference type="Gene3D" id="3.30.450.20">
    <property type="entry name" value="PAS domain"/>
    <property type="match status" value="2"/>
</dbReference>
<keyword evidence="6 13" id="KW-0418">Kinase</keyword>
<dbReference type="Pfam" id="PF00512">
    <property type="entry name" value="HisKA"/>
    <property type="match status" value="1"/>
</dbReference>